<dbReference type="EMBL" id="DS113185">
    <property type="protein sequence ID" value="EAY22180.1"/>
    <property type="molecule type" value="Genomic_DNA"/>
</dbReference>
<dbReference type="VEuPathDB" id="TrichDB:TVAG_093540"/>
<proteinExistence type="predicted"/>
<accession>A2DBH7</accession>
<dbReference type="VEuPathDB" id="TrichDB:TVAGG3_0382250"/>
<dbReference type="Proteomes" id="UP000001542">
    <property type="component" value="Unassembled WGS sequence"/>
</dbReference>
<dbReference type="STRING" id="5722.A2DBH7"/>
<name>A2DBH7_TRIV3</name>
<evidence type="ECO:0000256" key="1">
    <source>
        <dbReference type="SAM" id="Coils"/>
    </source>
</evidence>
<evidence type="ECO:0000256" key="2">
    <source>
        <dbReference type="SAM" id="MobiDB-lite"/>
    </source>
</evidence>
<dbReference type="AlphaFoldDB" id="A2DBH7"/>
<reference evidence="3" key="2">
    <citation type="journal article" date="2007" name="Science">
        <title>Draft genome sequence of the sexually transmitted pathogen Trichomonas vaginalis.</title>
        <authorList>
            <person name="Carlton J.M."/>
            <person name="Hirt R.P."/>
            <person name="Silva J.C."/>
            <person name="Delcher A.L."/>
            <person name="Schatz M."/>
            <person name="Zhao Q."/>
            <person name="Wortman J.R."/>
            <person name="Bidwell S.L."/>
            <person name="Alsmark U.C.M."/>
            <person name="Besteiro S."/>
            <person name="Sicheritz-Ponten T."/>
            <person name="Noel C.J."/>
            <person name="Dacks J.B."/>
            <person name="Foster P.G."/>
            <person name="Simillion C."/>
            <person name="Van de Peer Y."/>
            <person name="Miranda-Saavedra D."/>
            <person name="Barton G.J."/>
            <person name="Westrop G.D."/>
            <person name="Mueller S."/>
            <person name="Dessi D."/>
            <person name="Fiori P.L."/>
            <person name="Ren Q."/>
            <person name="Paulsen I."/>
            <person name="Zhang H."/>
            <person name="Bastida-Corcuera F.D."/>
            <person name="Simoes-Barbosa A."/>
            <person name="Brown M.T."/>
            <person name="Hayes R.D."/>
            <person name="Mukherjee M."/>
            <person name="Okumura C.Y."/>
            <person name="Schneider R."/>
            <person name="Smith A.J."/>
            <person name="Vanacova S."/>
            <person name="Villalvazo M."/>
            <person name="Haas B.J."/>
            <person name="Pertea M."/>
            <person name="Feldblyum T.V."/>
            <person name="Utterback T.R."/>
            <person name="Shu C.L."/>
            <person name="Osoegawa K."/>
            <person name="de Jong P.J."/>
            <person name="Hrdy I."/>
            <person name="Horvathova L."/>
            <person name="Zubacova Z."/>
            <person name="Dolezal P."/>
            <person name="Malik S.B."/>
            <person name="Logsdon J.M. Jr."/>
            <person name="Henze K."/>
            <person name="Gupta A."/>
            <person name="Wang C.C."/>
            <person name="Dunne R.L."/>
            <person name="Upcroft J.A."/>
            <person name="Upcroft P."/>
            <person name="White O."/>
            <person name="Salzberg S.L."/>
            <person name="Tang P."/>
            <person name="Chiu C.-H."/>
            <person name="Lee Y.-S."/>
            <person name="Embley T.M."/>
            <person name="Coombs G.H."/>
            <person name="Mottram J.C."/>
            <person name="Tachezy J."/>
            <person name="Fraser-Liggett C.M."/>
            <person name="Johnson P.J."/>
        </authorList>
    </citation>
    <scope>NUCLEOTIDE SEQUENCE [LARGE SCALE GENOMIC DNA]</scope>
    <source>
        <strain evidence="3">G3</strain>
    </source>
</reference>
<reference evidence="3" key="1">
    <citation type="submission" date="2006-10" db="EMBL/GenBank/DDBJ databases">
        <authorList>
            <person name="Amadeo P."/>
            <person name="Zhao Q."/>
            <person name="Wortman J."/>
            <person name="Fraser-Liggett C."/>
            <person name="Carlton J."/>
        </authorList>
    </citation>
    <scope>NUCLEOTIDE SEQUENCE</scope>
    <source>
        <strain evidence="3">G3</strain>
    </source>
</reference>
<dbReference type="KEGG" id="tva:5467734"/>
<feature type="region of interest" description="Disordered" evidence="2">
    <location>
        <begin position="555"/>
        <end position="576"/>
    </location>
</feature>
<feature type="coiled-coil region" evidence="1">
    <location>
        <begin position="357"/>
        <end position="425"/>
    </location>
</feature>
<feature type="compositionally biased region" description="Basic and acidic residues" evidence="2">
    <location>
        <begin position="559"/>
        <end position="576"/>
    </location>
</feature>
<dbReference type="Gene3D" id="1.20.5.340">
    <property type="match status" value="1"/>
</dbReference>
<protein>
    <submittedName>
        <fullName evidence="3">Uncharacterized protein</fullName>
    </submittedName>
</protein>
<dbReference type="InParanoid" id="A2DBH7"/>
<evidence type="ECO:0000313" key="4">
    <source>
        <dbReference type="Proteomes" id="UP000001542"/>
    </source>
</evidence>
<feature type="coiled-coil region" evidence="1">
    <location>
        <begin position="126"/>
        <end position="321"/>
    </location>
</feature>
<keyword evidence="4" id="KW-1185">Reference proteome</keyword>
<sequence length="746" mass="85777">MSESPRTSSASCSDYLRDQLSASKSISDSHQQSDVINCLQTKIHESVKYQEKVLELEAQIKIAKETIHLQEAAFAFEKNEYENEILALRNSESQLRDHLTQVETNIKNQTYTYEVQVQLSQNAQQIDTLTKKYQKWKSKAKSTQNSLKELQEKISALTEEKYKIELNSNKIKDSFTEQNSQIQSQLESKDHEIQRLKDSLSNAEEKIKEKDSEKSQILEQINNIQKQSKEKRQKQKSILNDSISQCQSMQEQVNQLSQERDSLKELLTKAEGKLTKQKSRIAQLSDELEQSKDCDKLIHQLNDAHEDIESLKDRISNLKMALLQSKSLLEHISIEKDGIADLLGVGQDPLDQEWKMMKNKIEEMNESERVINGLQIQNQKLRARLTSALEIVKNAQVNEKKQVMYEEEKTKRIKLESILSELRANHEVSKALLKRYKIRSEFARTIIDNAHKLSRNVENLHSSIFGSNENKPMKSLALTVIFARRFFNSAMNEAPTDPLALQIFSKNKIFAEEKSEKAFSELLQKFTELSNEVVVAKQNILDLTQKCMDSTKQAAEYKSQSEKSSKDASEMEEKLEALTKRSNELQEELTKLIPPEDYNAQYTKARELKAQNKELQGKITELSAKIEQMETSTAIANEKAQKLKVELKDKDALVEEYVTTIDTKDKSISELNTIIREKSKEILALERIVQRYRQNENQLQSAYTCNAIEIQNNSQISTTTVKTSPQRIVEPDMSFTATINPLFLGH</sequence>
<evidence type="ECO:0000313" key="3">
    <source>
        <dbReference type="EMBL" id="EAY22180.1"/>
    </source>
</evidence>
<gene>
    <name evidence="3" type="ORF">TVAG_093540</name>
</gene>
<keyword evidence="1" id="KW-0175">Coiled coil</keyword>
<dbReference type="SMR" id="A2DBH7"/>
<dbReference type="OrthoDB" id="10645524at2759"/>
<dbReference type="RefSeq" id="XP_001583166.1">
    <property type="nucleotide sequence ID" value="XM_001583116.1"/>
</dbReference>
<feature type="coiled-coil region" evidence="1">
    <location>
        <begin position="46"/>
        <end position="98"/>
    </location>
</feature>
<feature type="coiled-coil region" evidence="1">
    <location>
        <begin position="675"/>
        <end position="702"/>
    </location>
</feature>
<organism evidence="3 4">
    <name type="scientific">Trichomonas vaginalis (strain ATCC PRA-98 / G3)</name>
    <dbReference type="NCBI Taxonomy" id="412133"/>
    <lineage>
        <taxon>Eukaryota</taxon>
        <taxon>Metamonada</taxon>
        <taxon>Parabasalia</taxon>
        <taxon>Trichomonadida</taxon>
        <taxon>Trichomonadidae</taxon>
        <taxon>Trichomonas</taxon>
    </lineage>
</organism>